<evidence type="ECO:0000256" key="2">
    <source>
        <dbReference type="SAM" id="SignalP"/>
    </source>
</evidence>
<name>A0A5B7F4S7_PORTR</name>
<protein>
    <submittedName>
        <fullName evidence="3">Uncharacterized protein</fullName>
    </submittedName>
</protein>
<dbReference type="AlphaFoldDB" id="A0A5B7F4S7"/>
<evidence type="ECO:0000313" key="4">
    <source>
        <dbReference type="Proteomes" id="UP000324222"/>
    </source>
</evidence>
<dbReference type="Proteomes" id="UP000324222">
    <property type="component" value="Unassembled WGS sequence"/>
</dbReference>
<evidence type="ECO:0000313" key="3">
    <source>
        <dbReference type="EMBL" id="MPC40366.1"/>
    </source>
</evidence>
<sequence length="96" mass="10290">MLLSPLWFCSSVMAPWNVSAAPTSGYGLRLESESLIFLPTPTPILTPIPTPTPTLTPIPTPTPAKSSRLLDSNSDFDSTPLEISQNQVTNVLKPPS</sequence>
<feature type="compositionally biased region" description="Pro residues" evidence="1">
    <location>
        <begin position="48"/>
        <end position="62"/>
    </location>
</feature>
<feature type="compositionally biased region" description="Polar residues" evidence="1">
    <location>
        <begin position="69"/>
        <end position="90"/>
    </location>
</feature>
<organism evidence="3 4">
    <name type="scientific">Portunus trituberculatus</name>
    <name type="common">Swimming crab</name>
    <name type="synonym">Neptunus trituberculatus</name>
    <dbReference type="NCBI Taxonomy" id="210409"/>
    <lineage>
        <taxon>Eukaryota</taxon>
        <taxon>Metazoa</taxon>
        <taxon>Ecdysozoa</taxon>
        <taxon>Arthropoda</taxon>
        <taxon>Crustacea</taxon>
        <taxon>Multicrustacea</taxon>
        <taxon>Malacostraca</taxon>
        <taxon>Eumalacostraca</taxon>
        <taxon>Eucarida</taxon>
        <taxon>Decapoda</taxon>
        <taxon>Pleocyemata</taxon>
        <taxon>Brachyura</taxon>
        <taxon>Eubrachyura</taxon>
        <taxon>Portunoidea</taxon>
        <taxon>Portunidae</taxon>
        <taxon>Portuninae</taxon>
        <taxon>Portunus</taxon>
    </lineage>
</organism>
<feature type="region of interest" description="Disordered" evidence="1">
    <location>
        <begin position="48"/>
        <end position="96"/>
    </location>
</feature>
<keyword evidence="4" id="KW-1185">Reference proteome</keyword>
<gene>
    <name evidence="3" type="ORF">E2C01_033922</name>
</gene>
<evidence type="ECO:0000256" key="1">
    <source>
        <dbReference type="SAM" id="MobiDB-lite"/>
    </source>
</evidence>
<feature type="chain" id="PRO_5022788175" evidence="2">
    <location>
        <begin position="21"/>
        <end position="96"/>
    </location>
</feature>
<accession>A0A5B7F4S7</accession>
<reference evidence="3 4" key="1">
    <citation type="submission" date="2019-05" db="EMBL/GenBank/DDBJ databases">
        <title>Another draft genome of Portunus trituberculatus and its Hox gene families provides insights of decapod evolution.</title>
        <authorList>
            <person name="Jeong J.-H."/>
            <person name="Song I."/>
            <person name="Kim S."/>
            <person name="Choi T."/>
            <person name="Kim D."/>
            <person name="Ryu S."/>
            <person name="Kim W."/>
        </authorList>
    </citation>
    <scope>NUCLEOTIDE SEQUENCE [LARGE SCALE GENOMIC DNA]</scope>
    <source>
        <tissue evidence="3">Muscle</tissue>
    </source>
</reference>
<dbReference type="EMBL" id="VSRR010004666">
    <property type="protein sequence ID" value="MPC40366.1"/>
    <property type="molecule type" value="Genomic_DNA"/>
</dbReference>
<keyword evidence="2" id="KW-0732">Signal</keyword>
<proteinExistence type="predicted"/>
<feature type="signal peptide" evidence="2">
    <location>
        <begin position="1"/>
        <end position="20"/>
    </location>
</feature>
<comment type="caution">
    <text evidence="3">The sequence shown here is derived from an EMBL/GenBank/DDBJ whole genome shotgun (WGS) entry which is preliminary data.</text>
</comment>